<reference evidence="2 3" key="1">
    <citation type="submission" date="2024-01" db="EMBL/GenBank/DDBJ databases">
        <authorList>
            <consortium name="Genoscope - CEA"/>
            <person name="William W."/>
        </authorList>
    </citation>
    <scope>NUCLEOTIDE SEQUENCE [LARGE SCALE GENOMIC DNA]</scope>
    <source>
        <strain evidence="2 3">29B2s-10</strain>
    </source>
</reference>
<proteinExistence type="predicted"/>
<protein>
    <submittedName>
        <fullName evidence="2">Cell wall protein Rhd3p</fullName>
    </submittedName>
</protein>
<accession>A0ABP0EAB3</accession>
<sequence>MLYSAIALTLASATTVLGATSNIELFASAAGTPADGLGLSSIHEGAGINYFLLGEGAEELSYDDETKVVSAQLGTLTASLNTLGDFLAISVTAPQEVTFDGDKLVVNGTSTFYAAKNVNDPYNYSKSSYAVIVAEEGSAPADAIKIEITKKGASASSSVASSSTASATSSATSSVAPSVTPANGGARVGAAAGAGLVAAAAYLL</sequence>
<evidence type="ECO:0000256" key="1">
    <source>
        <dbReference type="SAM" id="SignalP"/>
    </source>
</evidence>
<evidence type="ECO:0000313" key="2">
    <source>
        <dbReference type="EMBL" id="CAK7901625.1"/>
    </source>
</evidence>
<keyword evidence="1" id="KW-0732">Signal</keyword>
<feature type="signal peptide" evidence="1">
    <location>
        <begin position="1"/>
        <end position="18"/>
    </location>
</feature>
<evidence type="ECO:0000313" key="3">
    <source>
        <dbReference type="Proteomes" id="UP001497600"/>
    </source>
</evidence>
<feature type="chain" id="PRO_5045749489" evidence="1">
    <location>
        <begin position="19"/>
        <end position="204"/>
    </location>
</feature>
<dbReference type="EMBL" id="OZ004255">
    <property type="protein sequence ID" value="CAK7901625.1"/>
    <property type="molecule type" value="Genomic_DNA"/>
</dbReference>
<dbReference type="Proteomes" id="UP001497600">
    <property type="component" value="Chromosome C"/>
</dbReference>
<keyword evidence="3" id="KW-1185">Reference proteome</keyword>
<gene>
    <name evidence="2" type="primary">RHD3</name>
    <name evidence="2" type="ORF">CAAN4_C12904</name>
</gene>
<organism evidence="2 3">
    <name type="scientific">[Candida] anglica</name>
    <dbReference type="NCBI Taxonomy" id="148631"/>
    <lineage>
        <taxon>Eukaryota</taxon>
        <taxon>Fungi</taxon>
        <taxon>Dikarya</taxon>
        <taxon>Ascomycota</taxon>
        <taxon>Saccharomycotina</taxon>
        <taxon>Pichiomycetes</taxon>
        <taxon>Debaryomycetaceae</taxon>
        <taxon>Kurtzmaniella</taxon>
    </lineage>
</organism>
<name>A0ABP0EAB3_9ASCO</name>